<dbReference type="Proteomes" id="UP001320119">
    <property type="component" value="Chromosome"/>
</dbReference>
<dbReference type="PANTHER" id="PTHR34472:SF1">
    <property type="entry name" value="SULFUR CARRIER PROTEIN THIS"/>
    <property type="match status" value="1"/>
</dbReference>
<dbReference type="InterPro" id="IPR016155">
    <property type="entry name" value="Mopterin_synth/thiamin_S_b"/>
</dbReference>
<dbReference type="Pfam" id="PF02597">
    <property type="entry name" value="ThiS"/>
    <property type="match status" value="1"/>
</dbReference>
<evidence type="ECO:0000313" key="1">
    <source>
        <dbReference type="EMBL" id="BCD98869.1"/>
    </source>
</evidence>
<proteinExistence type="predicted"/>
<dbReference type="RefSeq" id="WP_236983514.1">
    <property type="nucleotide sequence ID" value="NZ_AP023086.1"/>
</dbReference>
<reference evidence="1 2" key="1">
    <citation type="journal article" date="2022" name="IScience">
        <title>An ultrasensitive nanofiber-based assay for enzymatic hydrolysis and deep-sea microbial degradation of cellulose.</title>
        <authorList>
            <person name="Tsudome M."/>
            <person name="Tachioka M."/>
            <person name="Miyazaki M."/>
            <person name="Uchimura K."/>
            <person name="Tsuda M."/>
            <person name="Takaki Y."/>
            <person name="Deguchi S."/>
        </authorList>
    </citation>
    <scope>NUCLEOTIDE SEQUENCE [LARGE SCALE GENOMIC DNA]</scope>
    <source>
        <strain evidence="1 2">GE09</strain>
    </source>
</reference>
<dbReference type="SUPFAM" id="SSF54285">
    <property type="entry name" value="MoaD/ThiS"/>
    <property type="match status" value="1"/>
</dbReference>
<keyword evidence="2" id="KW-1185">Reference proteome</keyword>
<dbReference type="AlphaFoldDB" id="A0AAN2BL97"/>
<accession>A0AAN2BL97</accession>
<dbReference type="NCBIfam" id="TIGR01683">
    <property type="entry name" value="thiS"/>
    <property type="match status" value="1"/>
</dbReference>
<evidence type="ECO:0000313" key="2">
    <source>
        <dbReference type="Proteomes" id="UP001320119"/>
    </source>
</evidence>
<name>A0AAN2BL97_9GAMM</name>
<organism evidence="1 2">
    <name type="scientific">Marinagarivorans cellulosilyticus</name>
    <dbReference type="NCBI Taxonomy" id="2721545"/>
    <lineage>
        <taxon>Bacteria</taxon>
        <taxon>Pseudomonadati</taxon>
        <taxon>Pseudomonadota</taxon>
        <taxon>Gammaproteobacteria</taxon>
        <taxon>Cellvibrionales</taxon>
        <taxon>Cellvibrionaceae</taxon>
        <taxon>Marinagarivorans</taxon>
    </lineage>
</organism>
<dbReference type="EMBL" id="AP023086">
    <property type="protein sequence ID" value="BCD98869.1"/>
    <property type="molecule type" value="Genomic_DNA"/>
</dbReference>
<dbReference type="KEGG" id="marq:MARGE09_P3070"/>
<dbReference type="InterPro" id="IPR012675">
    <property type="entry name" value="Beta-grasp_dom_sf"/>
</dbReference>
<dbReference type="InterPro" id="IPR003749">
    <property type="entry name" value="ThiS/MoaD-like"/>
</dbReference>
<sequence>MTTTINISINGERQDTAENNLAKLIATLNTGDQYAVARNGEFVPKRLHEETVLEDGDTLDIVTPVGGG</sequence>
<dbReference type="CDD" id="cd00565">
    <property type="entry name" value="Ubl_ThiS"/>
    <property type="match status" value="1"/>
</dbReference>
<dbReference type="PANTHER" id="PTHR34472">
    <property type="entry name" value="SULFUR CARRIER PROTEIN THIS"/>
    <property type="match status" value="1"/>
</dbReference>
<dbReference type="Gene3D" id="3.10.20.30">
    <property type="match status" value="1"/>
</dbReference>
<protein>
    <submittedName>
        <fullName evidence="1">Sulfur carrier protein</fullName>
    </submittedName>
</protein>
<gene>
    <name evidence="1" type="ORF">MARGE09_P3070</name>
</gene>
<dbReference type="InterPro" id="IPR010035">
    <property type="entry name" value="Thi_S"/>
</dbReference>